<feature type="compositionally biased region" description="Basic and acidic residues" evidence="3">
    <location>
        <begin position="821"/>
        <end position="859"/>
    </location>
</feature>
<dbReference type="GO" id="GO:0003676">
    <property type="term" value="F:nucleic acid binding"/>
    <property type="evidence" value="ECO:0007669"/>
    <property type="project" value="InterPro"/>
</dbReference>
<dbReference type="InterPro" id="IPR058543">
    <property type="entry name" value="Beta-prop_RSE1/DDB1/CPSF1_2nd"/>
</dbReference>
<evidence type="ECO:0000256" key="2">
    <source>
        <dbReference type="ARBA" id="ARBA00023242"/>
    </source>
</evidence>
<dbReference type="InterPro" id="IPR050358">
    <property type="entry name" value="RSE1/DDB1/CFT1"/>
</dbReference>
<evidence type="ECO:0000256" key="3">
    <source>
        <dbReference type="SAM" id="MobiDB-lite"/>
    </source>
</evidence>
<dbReference type="InterPro" id="IPR018846">
    <property type="entry name" value="Beta-prop_RSE1/DDB1/CPSF1_1st"/>
</dbReference>
<protein>
    <submittedName>
        <fullName evidence="7">3944_t:CDS:1</fullName>
    </submittedName>
</protein>
<feature type="compositionally biased region" description="Polar residues" evidence="3">
    <location>
        <begin position="777"/>
        <end position="788"/>
    </location>
</feature>
<proteinExistence type="predicted"/>
<evidence type="ECO:0000256" key="1">
    <source>
        <dbReference type="ARBA" id="ARBA00004123"/>
    </source>
</evidence>
<feature type="domain" description="RSE1/DDB1/CPSF1 C-terminal" evidence="4">
    <location>
        <begin position="1075"/>
        <end position="1416"/>
    </location>
</feature>
<feature type="domain" description="RSE1/DDB1/CPSF1 second beta-propeller" evidence="6">
    <location>
        <begin position="567"/>
        <end position="997"/>
    </location>
</feature>
<evidence type="ECO:0000259" key="4">
    <source>
        <dbReference type="Pfam" id="PF03178"/>
    </source>
</evidence>
<dbReference type="Proteomes" id="UP000789739">
    <property type="component" value="Unassembled WGS sequence"/>
</dbReference>
<dbReference type="Pfam" id="PF10433">
    <property type="entry name" value="Beta-prop_RSE1_1st"/>
    <property type="match status" value="1"/>
</dbReference>
<comment type="subcellular location">
    <subcellularLocation>
        <location evidence="1">Nucleus</location>
    </subcellularLocation>
</comment>
<accession>A0A9N9FFK4</accession>
<dbReference type="GO" id="GO:0005634">
    <property type="term" value="C:nucleus"/>
    <property type="evidence" value="ECO:0007669"/>
    <property type="project" value="UniProtKB-SubCell"/>
</dbReference>
<sequence>MSVYPLYKEIFPPTSVEHCLCAKFTSPYDTNLILARRSVLEIYRFREEVDVASELAAGENEDMEVQEFGGDEDQKFLFPTLTPASTSPAMTARLELVAKYKLHGNIMSMGVVTTITSAVNGLDSLLLTFEDAKLSLLEYSLATNSIVTVSIHFYEREDFKREFLSNTYPPKVHVDPSNRCAVMNFYGDKLAILPFCQEETLHIDEEETASNRPYAPSFVVDLASIHPEIKNVIDMTFLYDYYEPTLAILFETVQTWPGKLSSKKDTCSLIIVSLDISQKHYPIIYSPKPLPSSSLYLIPIPRPIGGILVIFSNGMIHIDQSSPATGIALNAFASSTTDFPLSYKYSNLGIALESCQHVVLDSSRVMLFSRDGDMYLVELIQDGRSVQRIEIEKVGASTISSCACSVFDRYFFLGSSLGESYLIQWGEEGKEENGESKERKRSLLVRRNTAELDAVPIPSTDVLTSTIPSALGPFISDFKDLYGTDSRTSTIITSTETESKKTGSGGLWFRVCDTLINVGPIVDMTVGEPTYGEGDMNHNVRKDVELVTCSGYGKTGSLCVFHRAIIPRVLSSFDLSECNDMWTVRCRKEFIYEGVRFDFGKAGSSMEDSQSETFDKYLFISKNTRTMVLMTGEDIQELDNAGFYTEGPTISVGTLFNETRIVQVYANGISLLNADGVITQSIPFSNDSENAVIVSAHIVDPYILLLCEDGSIKLLKADDASNEVVFCKLTSDANATAIVSCCLYRDESDLFTLYRDLTQYLPSKPLQPRKKPPVSPQPENHNSPQVASQKLHDLDDDIDNELYGDDNIIEDVVIDKADNVGEKEEVREEKSEENGRMEMQVEKEEGAGKEELKEDRNVTEHNVSGLMEDETKATFWAVVLRIDGALEYIARDPIHADTEDKPVSNRTYPYNPDESWSETSNSSSSLQSIMKSIKRKLIPFRNVKGFAGVFVPGARPVWVICGAKCYVRVLPMGGEDGIKAFTQFHNVNCVHGFLYSNVEDVCRMGILPSDFTYDLEWPVKKINLGRSVHGIEYHPDMQVHALLSSVTVSFRLHDDNGEPIVGEYEDPNFSPKSQKFTLELISPVTWETVDRHDFNEDEQGLCIKCVSLQTKSTASGRKAFIAVGTGYFRGEDVGMRGTIYVYEIIEVVPEPDNPQTNHKFKLLCFEDVKGSVSAICDVNGYLLTCVGPKIFIRAFEDNDRLISVAFIDIQIYATCVSPIKDFILLGDIYNSVWFLGFQEEPAKLALLGKDYHKLSVIAANYILDDRVLYFVVADNDKNIHLFQYAPYNLQSFAGQKLVRRGDFHVGAQINTMARVKRREIVRRDNPGTDQMMMTDEESESFAELCLCGTLDGSIGMVTPIPEKMYKRMQLLHAQMVNGIPHPAGLNPKSFRLLQSKLRLLQNPVKSILDGDLIFEFPSLAQNRQREMTKQIGTSVERVMDDLLTMQIGLDHF</sequence>
<gene>
    <name evidence="7" type="ORF">PBRASI_LOCUS4177</name>
</gene>
<evidence type="ECO:0000313" key="8">
    <source>
        <dbReference type="Proteomes" id="UP000789739"/>
    </source>
</evidence>
<name>A0A9N9FFK4_9GLOM</name>
<dbReference type="Gene3D" id="2.130.10.10">
    <property type="entry name" value="YVTN repeat-like/Quinoprotein amine dehydrogenase"/>
    <property type="match status" value="3"/>
</dbReference>
<feature type="region of interest" description="Disordered" evidence="3">
    <location>
        <begin position="763"/>
        <end position="789"/>
    </location>
</feature>
<keyword evidence="2" id="KW-0539">Nucleus</keyword>
<keyword evidence="8" id="KW-1185">Reference proteome</keyword>
<dbReference type="InterPro" id="IPR015943">
    <property type="entry name" value="WD40/YVTN_repeat-like_dom_sf"/>
</dbReference>
<feature type="domain" description="RSE1/DDB1/CPSF1 first beta-propeller" evidence="5">
    <location>
        <begin position="92"/>
        <end position="433"/>
    </location>
</feature>
<evidence type="ECO:0000259" key="5">
    <source>
        <dbReference type="Pfam" id="PF10433"/>
    </source>
</evidence>
<dbReference type="InterPro" id="IPR004871">
    <property type="entry name" value="RSE1/DDB1/CPSF1_C"/>
</dbReference>
<reference evidence="7" key="1">
    <citation type="submission" date="2021-06" db="EMBL/GenBank/DDBJ databases">
        <authorList>
            <person name="Kallberg Y."/>
            <person name="Tangrot J."/>
            <person name="Rosling A."/>
        </authorList>
    </citation>
    <scope>NUCLEOTIDE SEQUENCE</scope>
    <source>
        <strain evidence="7">BR232B</strain>
    </source>
</reference>
<organism evidence="7 8">
    <name type="scientific">Paraglomus brasilianum</name>
    <dbReference type="NCBI Taxonomy" id="144538"/>
    <lineage>
        <taxon>Eukaryota</taxon>
        <taxon>Fungi</taxon>
        <taxon>Fungi incertae sedis</taxon>
        <taxon>Mucoromycota</taxon>
        <taxon>Glomeromycotina</taxon>
        <taxon>Glomeromycetes</taxon>
        <taxon>Paraglomerales</taxon>
        <taxon>Paraglomeraceae</taxon>
        <taxon>Paraglomus</taxon>
    </lineage>
</organism>
<dbReference type="Pfam" id="PF03178">
    <property type="entry name" value="CPSF_A"/>
    <property type="match status" value="1"/>
</dbReference>
<feature type="region of interest" description="Disordered" evidence="3">
    <location>
        <begin position="897"/>
        <end position="922"/>
    </location>
</feature>
<feature type="region of interest" description="Disordered" evidence="3">
    <location>
        <begin position="821"/>
        <end position="865"/>
    </location>
</feature>
<dbReference type="Pfam" id="PF23726">
    <property type="entry name" value="Beta-prop_RSE1_2nd"/>
    <property type="match status" value="1"/>
</dbReference>
<comment type="caution">
    <text evidence="7">The sequence shown here is derived from an EMBL/GenBank/DDBJ whole genome shotgun (WGS) entry which is preliminary data.</text>
</comment>
<dbReference type="PANTHER" id="PTHR10644">
    <property type="entry name" value="DNA REPAIR/RNA PROCESSING CPSF FAMILY"/>
    <property type="match status" value="1"/>
</dbReference>
<dbReference type="EMBL" id="CAJVPI010000417">
    <property type="protein sequence ID" value="CAG8532395.1"/>
    <property type="molecule type" value="Genomic_DNA"/>
</dbReference>
<dbReference type="OrthoDB" id="6109at2759"/>
<evidence type="ECO:0000259" key="6">
    <source>
        <dbReference type="Pfam" id="PF23726"/>
    </source>
</evidence>
<evidence type="ECO:0000313" key="7">
    <source>
        <dbReference type="EMBL" id="CAG8532395.1"/>
    </source>
</evidence>